<dbReference type="Proteomes" id="UP000187172">
    <property type="component" value="Unassembled WGS sequence"/>
</dbReference>
<dbReference type="STRING" id="297318.BK138_29935"/>
<keyword evidence="1" id="KW-0732">Signal</keyword>
<sequence length="321" mass="36873">MASSDMTRILLKEANVSLASKPHAVATWRIPGFYMDQEGHLEAKRKMEPDAQAAFSTALAYKYTGKTVYANKAREMIYAWAKMNRGFTENDGPLVSAYLGVGLIRAADMIKDYHFFNREEQTTFKRWMTQVCLPAWKGIQGRNNWWSWSLYAQAAYYAYAGDKAALQVVIEELKEHIDKSISSQGFITEETERGKNGMWYHYFALAPTTAAADLIRKATQEDLFHWVSPSGRSLKLALDTLFYYVNGHVNEWPYAPDQNFPELAQDTWPVELYDAMARIYGDAAYEHFVGPYRPVIGNRNQESGYYLSYAWVYPEMIIDIN</sequence>
<comment type="caution">
    <text evidence="4">The sequence shown here is derived from an EMBL/GenBank/DDBJ whole genome shotgun (WGS) entry which is preliminary data.</text>
</comment>
<dbReference type="Pfam" id="PF05426">
    <property type="entry name" value="Alginate_lyase"/>
    <property type="match status" value="1"/>
</dbReference>
<dbReference type="GO" id="GO:0042597">
    <property type="term" value="C:periplasmic space"/>
    <property type="evidence" value="ECO:0007669"/>
    <property type="project" value="InterPro"/>
</dbReference>
<dbReference type="InterPro" id="IPR008397">
    <property type="entry name" value="Alginate_lyase_dom"/>
</dbReference>
<evidence type="ECO:0000259" key="3">
    <source>
        <dbReference type="Pfam" id="PF05426"/>
    </source>
</evidence>
<protein>
    <recommendedName>
        <fullName evidence="3">Alginate lyase domain-containing protein</fullName>
    </recommendedName>
</protein>
<dbReference type="Gene3D" id="1.50.10.100">
    <property type="entry name" value="Chondroitin AC/alginate lyase"/>
    <property type="match status" value="1"/>
</dbReference>
<proteinExistence type="predicted"/>
<keyword evidence="5" id="KW-1185">Reference proteome</keyword>
<evidence type="ECO:0000313" key="5">
    <source>
        <dbReference type="Proteomes" id="UP000187172"/>
    </source>
</evidence>
<gene>
    <name evidence="4" type="ORF">BK138_29935</name>
</gene>
<dbReference type="EMBL" id="MRTP01000014">
    <property type="protein sequence ID" value="OMF49422.1"/>
    <property type="molecule type" value="Genomic_DNA"/>
</dbReference>
<organism evidence="4 5">
    <name type="scientific">Paenibacillus rhizosphaerae</name>
    <dbReference type="NCBI Taxonomy" id="297318"/>
    <lineage>
        <taxon>Bacteria</taxon>
        <taxon>Bacillati</taxon>
        <taxon>Bacillota</taxon>
        <taxon>Bacilli</taxon>
        <taxon>Bacillales</taxon>
        <taxon>Paenibacillaceae</taxon>
        <taxon>Paenibacillus</taxon>
    </lineage>
</organism>
<accession>A0A1R1ECC0</accession>
<evidence type="ECO:0000313" key="4">
    <source>
        <dbReference type="EMBL" id="OMF49422.1"/>
    </source>
</evidence>
<dbReference type="GO" id="GO:0016829">
    <property type="term" value="F:lyase activity"/>
    <property type="evidence" value="ECO:0007669"/>
    <property type="project" value="UniProtKB-KW"/>
</dbReference>
<name>A0A1R1ECC0_9BACL</name>
<dbReference type="InterPro" id="IPR008929">
    <property type="entry name" value="Chondroitin_lyas"/>
</dbReference>
<keyword evidence="2" id="KW-0456">Lyase</keyword>
<evidence type="ECO:0000256" key="2">
    <source>
        <dbReference type="ARBA" id="ARBA00023239"/>
    </source>
</evidence>
<feature type="domain" description="Alginate lyase" evidence="3">
    <location>
        <begin position="19"/>
        <end position="248"/>
    </location>
</feature>
<evidence type="ECO:0000256" key="1">
    <source>
        <dbReference type="ARBA" id="ARBA00022729"/>
    </source>
</evidence>
<dbReference type="SUPFAM" id="SSF48230">
    <property type="entry name" value="Chondroitin AC/alginate lyase"/>
    <property type="match status" value="1"/>
</dbReference>
<reference evidence="4 5" key="1">
    <citation type="submission" date="2016-11" db="EMBL/GenBank/DDBJ databases">
        <title>Paenibacillus species isolates.</title>
        <authorList>
            <person name="Beno S.M."/>
        </authorList>
    </citation>
    <scope>NUCLEOTIDE SEQUENCE [LARGE SCALE GENOMIC DNA]</scope>
    <source>
        <strain evidence="4 5">FSL R5-0378</strain>
    </source>
</reference>
<dbReference type="AlphaFoldDB" id="A0A1R1ECC0"/>